<sequence length="72" mass="7798">MAAVKKGDDVTWNYGKGKAEGVVDEVHENDIEKTVQGTKVKRKGSAEEPAVVIKQGDKKIVKSASEITKQKS</sequence>
<evidence type="ECO:0000313" key="2">
    <source>
        <dbReference type="EMBL" id="MFD2936964.1"/>
    </source>
</evidence>
<comment type="caution">
    <text evidence="2">The sequence shown here is derived from an EMBL/GenBank/DDBJ whole genome shotgun (WGS) entry which is preliminary data.</text>
</comment>
<reference evidence="3" key="1">
    <citation type="journal article" date="2019" name="Int. J. Syst. Evol. Microbiol.">
        <title>The Global Catalogue of Microorganisms (GCM) 10K type strain sequencing project: providing services to taxonomists for standard genome sequencing and annotation.</title>
        <authorList>
            <consortium name="The Broad Institute Genomics Platform"/>
            <consortium name="The Broad Institute Genome Sequencing Center for Infectious Disease"/>
            <person name="Wu L."/>
            <person name="Ma J."/>
        </authorList>
    </citation>
    <scope>NUCLEOTIDE SEQUENCE [LARGE SCALE GENOMIC DNA]</scope>
    <source>
        <strain evidence="3">KCTC 52490</strain>
    </source>
</reference>
<proteinExistence type="predicted"/>
<keyword evidence="3" id="KW-1185">Reference proteome</keyword>
<evidence type="ECO:0000313" key="3">
    <source>
        <dbReference type="Proteomes" id="UP001597512"/>
    </source>
</evidence>
<name>A0ABW6ASE7_9BACT</name>
<dbReference type="EMBL" id="JBHUOM010000023">
    <property type="protein sequence ID" value="MFD2936964.1"/>
    <property type="molecule type" value="Genomic_DNA"/>
</dbReference>
<dbReference type="Proteomes" id="UP001597512">
    <property type="component" value="Unassembled WGS sequence"/>
</dbReference>
<dbReference type="InterPro" id="IPR021331">
    <property type="entry name" value="Hva1_TUDOR"/>
</dbReference>
<organism evidence="2 3">
    <name type="scientific">Spirosoma flavum</name>
    <dbReference type="NCBI Taxonomy" id="2048557"/>
    <lineage>
        <taxon>Bacteria</taxon>
        <taxon>Pseudomonadati</taxon>
        <taxon>Bacteroidota</taxon>
        <taxon>Cytophagia</taxon>
        <taxon>Cytophagales</taxon>
        <taxon>Cytophagaceae</taxon>
        <taxon>Spirosoma</taxon>
    </lineage>
</organism>
<accession>A0ABW6ASE7</accession>
<evidence type="ECO:0000259" key="1">
    <source>
        <dbReference type="Pfam" id="PF11160"/>
    </source>
</evidence>
<dbReference type="Pfam" id="PF11160">
    <property type="entry name" value="Hva1_TUDOR"/>
    <property type="match status" value="1"/>
</dbReference>
<dbReference type="RefSeq" id="WP_381506294.1">
    <property type="nucleotide sequence ID" value="NZ_JBHUOM010000023.1"/>
</dbReference>
<protein>
    <submittedName>
        <fullName evidence="2">DUF2945 domain-containing protein</fullName>
    </submittedName>
</protein>
<feature type="domain" description="Hypervirulence associated protein TUDOR" evidence="1">
    <location>
        <begin position="7"/>
        <end position="67"/>
    </location>
</feature>
<gene>
    <name evidence="2" type="ORF">ACFS25_24495</name>
</gene>